<feature type="compositionally biased region" description="Acidic residues" evidence="1">
    <location>
        <begin position="53"/>
        <end position="98"/>
    </location>
</feature>
<organism evidence="2 3">
    <name type="scientific">Monoraphidium neglectum</name>
    <dbReference type="NCBI Taxonomy" id="145388"/>
    <lineage>
        <taxon>Eukaryota</taxon>
        <taxon>Viridiplantae</taxon>
        <taxon>Chlorophyta</taxon>
        <taxon>core chlorophytes</taxon>
        <taxon>Chlorophyceae</taxon>
        <taxon>CS clade</taxon>
        <taxon>Sphaeropleales</taxon>
        <taxon>Selenastraceae</taxon>
        <taxon>Monoraphidium</taxon>
    </lineage>
</organism>
<dbReference type="AlphaFoldDB" id="A0A0D2K931"/>
<gene>
    <name evidence="2" type="ORF">MNEG_1296</name>
</gene>
<dbReference type="Proteomes" id="UP000054498">
    <property type="component" value="Unassembled WGS sequence"/>
</dbReference>
<dbReference type="OrthoDB" id="516958at2759"/>
<accession>A0A0D2K931</accession>
<dbReference type="GeneID" id="25730374"/>
<name>A0A0D2K931_9CHLO</name>
<sequence>MRRSRSAGDIEDEGAAGNRLKCQRVAAPESAVLVEPVQAEEPEAEAAEVGGQEGEEPPVEAEEAADEDEEGSDERDSLGEGESEERDEYEDGDEGADDVEYDEEGFLEEDGYDDAPERAVGTAPEPQAGDALVTPGVWARRMPDGRHCLLGAPLRYAPKLLRRIFGFSQQRGQLLWRRQEPIDDEAWRYTCDALAAPRIQPLLQSGRRVLEPLPAWGFPASLRLKDSRGDVLQGPKRSGSGAMSYNVGRQFFSSFNKGVDGSFFWADGVGPFDPEAQQSFNDAM</sequence>
<feature type="region of interest" description="Disordered" evidence="1">
    <location>
        <begin position="1"/>
        <end position="98"/>
    </location>
</feature>
<dbReference type="KEGG" id="mng:MNEG_1296"/>
<feature type="region of interest" description="Disordered" evidence="1">
    <location>
        <begin position="112"/>
        <end position="131"/>
    </location>
</feature>
<dbReference type="RefSeq" id="XP_013905682.1">
    <property type="nucleotide sequence ID" value="XM_014050228.1"/>
</dbReference>
<proteinExistence type="predicted"/>
<protein>
    <submittedName>
        <fullName evidence="2">Uncharacterized protein</fullName>
    </submittedName>
</protein>
<evidence type="ECO:0000256" key="1">
    <source>
        <dbReference type="SAM" id="MobiDB-lite"/>
    </source>
</evidence>
<evidence type="ECO:0000313" key="3">
    <source>
        <dbReference type="Proteomes" id="UP000054498"/>
    </source>
</evidence>
<dbReference type="EMBL" id="KK100345">
    <property type="protein sequence ID" value="KIZ06663.1"/>
    <property type="molecule type" value="Genomic_DNA"/>
</dbReference>
<keyword evidence="3" id="KW-1185">Reference proteome</keyword>
<reference evidence="2 3" key="1">
    <citation type="journal article" date="2013" name="BMC Genomics">
        <title>Reconstruction of the lipid metabolism for the microalga Monoraphidium neglectum from its genome sequence reveals characteristics suitable for biofuel production.</title>
        <authorList>
            <person name="Bogen C."/>
            <person name="Al-Dilaimi A."/>
            <person name="Albersmeier A."/>
            <person name="Wichmann J."/>
            <person name="Grundmann M."/>
            <person name="Rupp O."/>
            <person name="Lauersen K.J."/>
            <person name="Blifernez-Klassen O."/>
            <person name="Kalinowski J."/>
            <person name="Goesmann A."/>
            <person name="Mussgnug J.H."/>
            <person name="Kruse O."/>
        </authorList>
    </citation>
    <scope>NUCLEOTIDE SEQUENCE [LARGE SCALE GENOMIC DNA]</scope>
    <source>
        <strain evidence="2 3">SAG 48.87</strain>
    </source>
</reference>
<evidence type="ECO:0000313" key="2">
    <source>
        <dbReference type="EMBL" id="KIZ06663.1"/>
    </source>
</evidence>